<dbReference type="EMBL" id="JANBUP010001939">
    <property type="protein sequence ID" value="KAJ2802689.1"/>
    <property type="molecule type" value="Genomic_DNA"/>
</dbReference>
<evidence type="ECO:0000313" key="1">
    <source>
        <dbReference type="EMBL" id="KAJ2802689.1"/>
    </source>
</evidence>
<sequence>ARQGDRSPAKGQPRQPKPLQKPKERRKEEYKPPKHSVGSNKFDKGLKSVWDDFVHYRPYYSILIEFLNSQVSMRVDEKTSTTSAIAVAERVQLHRIMLCNERDCAEDAAFGESGHSYLTPPEDESIVKTRSLIELENVQVFTAKRNDFENQAAYFVDCTYGSQLEGSDASQPSPIWPAWIPIELLLSQGKHRARGIFDDLDGSATAEVDHGFASESGSENDSDGDGRSFASGSFMSDGLSQNPRLYRERRRSKYSKAWWLEDLSKYKRLMDRNNGLVVYDKANPHRIQGDTSDHMGFSATEDGAATNTVGAASAPTPAGATLGSSGAAADADPETNADKVESSGQRRFSTSERNPTADPAGDNDSGDVDSVDEEEEIGSNQGLSHRANHFAVFLPELNLACTAEQYTAIYETVTELIVFIDPEKAAYMDHLNTILLSMDMGDLRGLLAVIRATQQALRERLPIIQDWYTIQRSNAVLFRDASRAMVDRDHWPLMTLDIGRQKARATSLLTLDRHRQALELQLRTAMDLFGAVQKQLRQQSRAADGGRGTKVRLAARSTPSSRRPTFGSSTDAPTIGGTNDGEQPATMAARRRMSLLSASSRSSGSQTADGAQNTIARTIHLYISKATWHMLENDGQPLCDMTLRWATLKAVTTSDQATHLLSEVHLLYIVNRLPSPMFTDLVGPYVRPKHNKPDFCVEKMLRVRWSELAPVGGISIVERFEVDLFPLRLQFSHDIAQKLINYLYPPQESAAVDIPEPITRSRRSTFTSLNADGTPCAYTPLAEAAATGPEADANGAVASRGATPGTADRGNIGTWSTGQLLSPKTNPGATSSGGKSLFAARMRRNIGEHIRGPESGEGGARGSPATTAATTRPQIRVSQSPQPSSGLSATMSGR</sequence>
<organism evidence="1 2">
    <name type="scientific">Coemansia furcata</name>
    <dbReference type="NCBI Taxonomy" id="417177"/>
    <lineage>
        <taxon>Eukaryota</taxon>
        <taxon>Fungi</taxon>
        <taxon>Fungi incertae sedis</taxon>
        <taxon>Zoopagomycota</taxon>
        <taxon>Kickxellomycotina</taxon>
        <taxon>Kickxellomycetes</taxon>
        <taxon>Kickxellales</taxon>
        <taxon>Kickxellaceae</taxon>
        <taxon>Coemansia</taxon>
    </lineage>
</organism>
<dbReference type="Proteomes" id="UP001140096">
    <property type="component" value="Unassembled WGS sequence"/>
</dbReference>
<reference evidence="1" key="1">
    <citation type="submission" date="2022-07" db="EMBL/GenBank/DDBJ databases">
        <title>Phylogenomic reconstructions and comparative analyses of Kickxellomycotina fungi.</title>
        <authorList>
            <person name="Reynolds N.K."/>
            <person name="Stajich J.E."/>
            <person name="Barry K."/>
            <person name="Grigoriev I.V."/>
            <person name="Crous P."/>
            <person name="Smith M.E."/>
        </authorList>
    </citation>
    <scope>NUCLEOTIDE SEQUENCE</scope>
    <source>
        <strain evidence="1">CBS 102833</strain>
    </source>
</reference>
<protein>
    <submittedName>
        <fullName evidence="1">Protein SABRE</fullName>
    </submittedName>
</protein>
<feature type="non-terminal residue" evidence="1">
    <location>
        <position position="1"/>
    </location>
</feature>
<accession>A0ACC1L7N2</accession>
<gene>
    <name evidence="1" type="primary">FMP27</name>
    <name evidence="1" type="ORF">H4S07_004632</name>
</gene>
<name>A0ACC1L7N2_9FUNG</name>
<proteinExistence type="predicted"/>
<evidence type="ECO:0000313" key="2">
    <source>
        <dbReference type="Proteomes" id="UP001140096"/>
    </source>
</evidence>
<comment type="caution">
    <text evidence="1">The sequence shown here is derived from an EMBL/GenBank/DDBJ whole genome shotgun (WGS) entry which is preliminary data.</text>
</comment>
<keyword evidence="2" id="KW-1185">Reference proteome</keyword>
<feature type="non-terminal residue" evidence="1">
    <location>
        <position position="894"/>
    </location>
</feature>